<keyword evidence="1" id="KW-0812">Transmembrane</keyword>
<dbReference type="EMBL" id="KQ474083">
    <property type="protein sequence ID" value="KPV73443.1"/>
    <property type="molecule type" value="Genomic_DNA"/>
</dbReference>
<accession>A0A0P9H0Q6</accession>
<dbReference type="GeneID" id="28978161"/>
<dbReference type="OMA" id="TRIAMEC"/>
<dbReference type="AlphaFoldDB" id="A0A0P9H0Q6"/>
<feature type="transmembrane region" description="Helical" evidence="1">
    <location>
        <begin position="230"/>
        <end position="254"/>
    </location>
</feature>
<dbReference type="PANTHER" id="PTHR37490">
    <property type="entry name" value="EXPRESSED PROTEIN"/>
    <property type="match status" value="1"/>
</dbReference>
<feature type="transmembrane region" description="Helical" evidence="1">
    <location>
        <begin position="290"/>
        <end position="309"/>
    </location>
</feature>
<reference evidence="2 3" key="1">
    <citation type="journal article" date="2015" name="Front. Microbiol.">
        <title>Genome sequence of the plant growth promoting endophytic yeast Rhodotorula graminis WP1.</title>
        <authorList>
            <person name="Firrincieli A."/>
            <person name="Otillar R."/>
            <person name="Salamov A."/>
            <person name="Schmutz J."/>
            <person name="Khan Z."/>
            <person name="Redman R.S."/>
            <person name="Fleck N.D."/>
            <person name="Lindquist E."/>
            <person name="Grigoriev I.V."/>
            <person name="Doty S.L."/>
        </authorList>
    </citation>
    <scope>NUCLEOTIDE SEQUENCE [LARGE SCALE GENOMIC DNA]</scope>
    <source>
        <strain evidence="2 3">WP1</strain>
    </source>
</reference>
<dbReference type="PANTHER" id="PTHR37490:SF1">
    <property type="entry name" value="GLYCOSYLTRANSFERASE 2-LIKE DOMAIN-CONTAINING PROTEIN"/>
    <property type="match status" value="1"/>
</dbReference>
<dbReference type="OrthoDB" id="28755at2759"/>
<organism evidence="2 3">
    <name type="scientific">Rhodotorula graminis (strain WP1)</name>
    <dbReference type="NCBI Taxonomy" id="578459"/>
    <lineage>
        <taxon>Eukaryota</taxon>
        <taxon>Fungi</taxon>
        <taxon>Dikarya</taxon>
        <taxon>Basidiomycota</taxon>
        <taxon>Pucciniomycotina</taxon>
        <taxon>Microbotryomycetes</taxon>
        <taxon>Sporidiobolales</taxon>
        <taxon>Sporidiobolaceae</taxon>
        <taxon>Rhodotorula</taxon>
    </lineage>
</organism>
<name>A0A0P9H0Q6_RHOGW</name>
<evidence type="ECO:0000313" key="2">
    <source>
        <dbReference type="EMBL" id="KPV73443.1"/>
    </source>
</evidence>
<sequence length="661" mass="71128">MASRDWRMPSTDSIGRIAAASSFILVGAHHYALSRISRHATTRLLGLALVPVALRAVAAAVWVHLSSPSAGSPFVNTGSRSTRSWAIAACEVVRTFSQVAASRLNPVWVWASTDLFIPLLFLVLPATPATDPPRTTRLYAAVAVASFASAWTWRSDLNAEGLFLALVSVGAETMRQWLARQEVDEASGRVDEAVEAVRDSSLRAIVLHIVAYVALYPLDLHEPYAAYSQATLAGYLVAWPILALLASTASALALHLNALDLSTATAVYSAANALILALVAWIGWQNADTAAFRVVLFILFAAGAASQLVPTTLGGVSLDLEPGHGAAYDPLASSPSSKVPSSRSRAPSPRLLAVLPASLSLLCASFLGLAPSPTLDIVVAHHSLPPSTLAHHVAAVREAPLARLSRVRVYLYEKGNWSDEALWGGLSGALRRGRDEVVRLPNVGREGGTYLEHIVAHYNASTPSSSSPRSSGAASWVPGLGRLGLGGARPLADTTLFLQEHLAWDWVGAPRLRRTLSTRTAFVSLGPYQTNLCGLDSEVRTQMGGIRDIFEMVKGRPCTEGNEEDRVLSTWAGQFAASRRTLLKNELKVYERLVRMIEAPDDDPIHKQYNPSGPSTASNPAFGHALERSWPLLLHCDDKRIAETCPDRAFEPKDCQCFEET</sequence>
<dbReference type="Proteomes" id="UP000053890">
    <property type="component" value="Unassembled WGS sequence"/>
</dbReference>
<evidence type="ECO:0000313" key="3">
    <source>
        <dbReference type="Proteomes" id="UP000053890"/>
    </source>
</evidence>
<keyword evidence="1" id="KW-0472">Membrane</keyword>
<keyword evidence="3" id="KW-1185">Reference proteome</keyword>
<protein>
    <recommendedName>
        <fullName evidence="4">Proteophosphoglycan ppg4</fullName>
    </recommendedName>
</protein>
<evidence type="ECO:0000256" key="1">
    <source>
        <dbReference type="SAM" id="Phobius"/>
    </source>
</evidence>
<dbReference type="STRING" id="578459.A0A0P9H0Q6"/>
<feature type="transmembrane region" description="Helical" evidence="1">
    <location>
        <begin position="107"/>
        <end position="126"/>
    </location>
</feature>
<evidence type="ECO:0008006" key="4">
    <source>
        <dbReference type="Google" id="ProtNLM"/>
    </source>
</evidence>
<keyword evidence="1" id="KW-1133">Transmembrane helix</keyword>
<feature type="transmembrane region" description="Helical" evidence="1">
    <location>
        <begin position="44"/>
        <end position="65"/>
    </location>
</feature>
<gene>
    <name evidence="2" type="ORF">RHOBADRAFT_55181</name>
</gene>
<dbReference type="RefSeq" id="XP_018269492.1">
    <property type="nucleotide sequence ID" value="XM_018417713.1"/>
</dbReference>
<feature type="transmembrane region" description="Helical" evidence="1">
    <location>
        <begin position="266"/>
        <end position="284"/>
    </location>
</feature>
<proteinExistence type="predicted"/>